<feature type="region of interest" description="Disordered" evidence="1">
    <location>
        <begin position="54"/>
        <end position="114"/>
    </location>
</feature>
<dbReference type="OrthoDB" id="423221at2759"/>
<feature type="region of interest" description="Disordered" evidence="1">
    <location>
        <begin position="1"/>
        <end position="41"/>
    </location>
</feature>
<sequence length="291" mass="33111">MPSLRASLPLRSSDFDNNTTREKVNIRPGRRTSERVRKSLGSWKSTLAQNYKALHQRSTRATQNKLFQGSSRSLMSNTLKELNPIKPITKDDSDTESDTSTHSRHSTSSDESEILVQEVDNSQDEDYIFDHSHDELYNSSDSKEFEIEDHDSINDSNDSEPSKNCDYSSSEELKGKKNTENNKSKKFSSISKNSQSKEKENVTYQSLKKMHTISSKKYFDSWAGFKLGYDNSREPLATIDSIFEHLTGEFVKNNLFTSMIEHLNGRSLRIATMCSGTECPVIALEFICESK</sequence>
<feature type="non-terminal residue" evidence="2">
    <location>
        <position position="291"/>
    </location>
</feature>
<evidence type="ECO:0000313" key="2">
    <source>
        <dbReference type="EMBL" id="SUZ13291.1"/>
    </source>
</evidence>
<protein>
    <submittedName>
        <fullName evidence="2">BgtA-21149</fullName>
    </submittedName>
</protein>
<evidence type="ECO:0000256" key="1">
    <source>
        <dbReference type="SAM" id="MobiDB-lite"/>
    </source>
</evidence>
<feature type="compositionally biased region" description="Low complexity" evidence="1">
    <location>
        <begin position="1"/>
        <end position="12"/>
    </location>
</feature>
<accession>A0A381LJQ3</accession>
<name>A0A381LJQ3_BLUGR</name>
<feature type="region of interest" description="Disordered" evidence="1">
    <location>
        <begin position="149"/>
        <end position="201"/>
    </location>
</feature>
<dbReference type="AlphaFoldDB" id="A0A381LJQ3"/>
<gene>
    <name evidence="2" type="ORF">BGT96224V2_LOCUS6541</name>
</gene>
<feature type="compositionally biased region" description="Polar residues" evidence="1">
    <location>
        <begin position="59"/>
        <end position="80"/>
    </location>
</feature>
<dbReference type="EMBL" id="UIGY01000231">
    <property type="protein sequence ID" value="SUZ13291.1"/>
    <property type="molecule type" value="Genomic_DNA"/>
</dbReference>
<feature type="compositionally biased region" description="Basic and acidic residues" evidence="1">
    <location>
        <begin position="19"/>
        <end position="37"/>
    </location>
</feature>
<organism evidence="2">
    <name type="scientific">Blumeria graminis f. sp. tritici 96224</name>
    <dbReference type="NCBI Taxonomy" id="1268274"/>
    <lineage>
        <taxon>Eukaryota</taxon>
        <taxon>Fungi</taxon>
        <taxon>Dikarya</taxon>
        <taxon>Ascomycota</taxon>
        <taxon>Pezizomycotina</taxon>
        <taxon>Leotiomycetes</taxon>
        <taxon>Erysiphales</taxon>
        <taxon>Erysiphaceae</taxon>
        <taxon>Blumeria</taxon>
    </lineage>
</organism>
<feature type="compositionally biased region" description="Basic and acidic residues" evidence="1">
    <location>
        <begin position="171"/>
        <end position="183"/>
    </location>
</feature>
<proteinExistence type="predicted"/>
<reference evidence="2" key="1">
    <citation type="submission" date="2018-07" db="EMBL/GenBank/DDBJ databases">
        <authorList>
            <person name="Quirk P.G."/>
            <person name="Krulwich T.A."/>
        </authorList>
    </citation>
    <scope>NUCLEOTIDE SEQUENCE</scope>
    <source>
        <strain evidence="2">96224</strain>
    </source>
</reference>